<evidence type="ECO:0000256" key="5">
    <source>
        <dbReference type="ARBA" id="ARBA00022785"/>
    </source>
</evidence>
<feature type="binding site" evidence="9">
    <location>
        <position position="213"/>
    </location>
    <ligand>
        <name>[4Fe-4S] cluster</name>
        <dbReference type="ChEBI" id="CHEBI:49883"/>
        <label>2</label>
    </ligand>
</feature>
<dbReference type="Pfam" id="PF13484">
    <property type="entry name" value="Fer4_16"/>
    <property type="match status" value="1"/>
</dbReference>
<keyword evidence="6 9" id="KW-0560">Oxidoreductase</keyword>
<feature type="binding site" evidence="9">
    <location>
        <position position="193"/>
    </location>
    <ligand>
        <name>[4Fe-4S] cluster</name>
        <dbReference type="ChEBI" id="CHEBI:49883"/>
        <label>1</label>
    </ligand>
</feature>
<evidence type="ECO:0000259" key="10">
    <source>
        <dbReference type="PROSITE" id="PS51379"/>
    </source>
</evidence>
<comment type="function">
    <text evidence="9">Catalyzes the conversion of epoxyqueuosine (oQ) to queuosine (Q), which is a hypermodified base found in the wobble positions of tRNA(Asp), tRNA(Asn), tRNA(His) and tRNA(Tyr).</text>
</comment>
<comment type="cofactor">
    <cofactor evidence="9">
        <name>cob(II)alamin</name>
        <dbReference type="ChEBI" id="CHEBI:16304"/>
    </cofactor>
</comment>
<dbReference type="Pfam" id="PF08331">
    <property type="entry name" value="QueG_DUF1730"/>
    <property type="match status" value="1"/>
</dbReference>
<dbReference type="HAMAP" id="MF_00916">
    <property type="entry name" value="QueG"/>
    <property type="match status" value="1"/>
</dbReference>
<comment type="subcellular location">
    <subcellularLocation>
        <location evidence="9">Cytoplasm</location>
    </subcellularLocation>
</comment>
<feature type="binding site" evidence="9">
    <location>
        <position position="190"/>
    </location>
    <ligand>
        <name>[4Fe-4S] cluster</name>
        <dbReference type="ChEBI" id="CHEBI:49883"/>
        <label>1</label>
    </ligand>
</feature>
<feature type="binding site" evidence="9">
    <location>
        <position position="222"/>
    </location>
    <ligand>
        <name>tRNA</name>
        <dbReference type="ChEBI" id="CHEBI:17843"/>
    </ligand>
</feature>
<accession>A0ABW4EG88</accession>
<dbReference type="EMBL" id="JBHUDD010000047">
    <property type="protein sequence ID" value="MFD1509184.1"/>
    <property type="molecule type" value="Genomic_DNA"/>
</dbReference>
<comment type="catalytic activity">
    <reaction evidence="9">
        <text>epoxyqueuosine(34) in tRNA + AH2 = queuosine(34) in tRNA + A + H2O</text>
        <dbReference type="Rhea" id="RHEA:32159"/>
        <dbReference type="Rhea" id="RHEA-COMP:18571"/>
        <dbReference type="Rhea" id="RHEA-COMP:18582"/>
        <dbReference type="ChEBI" id="CHEBI:13193"/>
        <dbReference type="ChEBI" id="CHEBI:15377"/>
        <dbReference type="ChEBI" id="CHEBI:17499"/>
        <dbReference type="ChEBI" id="CHEBI:194431"/>
        <dbReference type="ChEBI" id="CHEBI:194443"/>
        <dbReference type="EC" id="1.17.99.6"/>
    </reaction>
</comment>
<comment type="cofactor">
    <cofactor evidence="9">
        <name>[4Fe-4S] cluster</name>
        <dbReference type="ChEBI" id="CHEBI:49883"/>
    </cofactor>
    <text evidence="9">Binds 2 [4Fe-4S] clusters per monomer.</text>
</comment>
<keyword evidence="4 9" id="KW-0479">Metal-binding</keyword>
<dbReference type="SUPFAM" id="SSF46548">
    <property type="entry name" value="alpha-helical ferredoxin"/>
    <property type="match status" value="1"/>
</dbReference>
<evidence type="ECO:0000256" key="4">
    <source>
        <dbReference type="ARBA" id="ARBA00022723"/>
    </source>
</evidence>
<dbReference type="Proteomes" id="UP001597186">
    <property type="component" value="Unassembled WGS sequence"/>
</dbReference>
<feature type="binding site" evidence="9">
    <location>
        <position position="247"/>
    </location>
    <ligand>
        <name>[4Fe-4S] cluster</name>
        <dbReference type="ChEBI" id="CHEBI:49883"/>
        <label>1</label>
    </ligand>
</feature>
<feature type="binding site" evidence="9">
    <location>
        <position position="58"/>
    </location>
    <ligand>
        <name>cob(II)alamin</name>
        <dbReference type="ChEBI" id="CHEBI:16304"/>
    </ligand>
</feature>
<dbReference type="Gene3D" id="3.30.70.20">
    <property type="match status" value="1"/>
</dbReference>
<feature type="binding site" evidence="9">
    <location>
        <position position="168"/>
    </location>
    <ligand>
        <name>cob(II)alamin</name>
        <dbReference type="ChEBI" id="CHEBI:16304"/>
    </ligand>
</feature>
<feature type="binding site" evidence="9">
    <location>
        <position position="243"/>
    </location>
    <ligand>
        <name>[4Fe-4S] cluster</name>
        <dbReference type="ChEBI" id="CHEBI:49883"/>
        <label>2</label>
    </ligand>
</feature>
<dbReference type="GO" id="GO:0052693">
    <property type="term" value="F:epoxyqueuosine reductase activity"/>
    <property type="evidence" value="ECO:0007669"/>
    <property type="project" value="UniProtKB-EC"/>
</dbReference>
<comment type="pathway">
    <text evidence="9">tRNA modification; tRNA-queuosine biosynthesis.</text>
</comment>
<evidence type="ECO:0000256" key="7">
    <source>
        <dbReference type="ARBA" id="ARBA00023004"/>
    </source>
</evidence>
<dbReference type="InterPro" id="IPR017896">
    <property type="entry name" value="4Fe4S_Fe-S-bd"/>
</dbReference>
<feature type="binding site" evidence="9">
    <location>
        <position position="197"/>
    </location>
    <ligand>
        <name>[4Fe-4S] cluster</name>
        <dbReference type="ChEBI" id="CHEBI:49883"/>
        <label>2</label>
    </ligand>
</feature>
<dbReference type="PANTHER" id="PTHR30002:SF4">
    <property type="entry name" value="EPOXYQUEUOSINE REDUCTASE"/>
    <property type="match status" value="1"/>
</dbReference>
<comment type="caution">
    <text evidence="9">Lacks conserved residue(s) required for the propagation of feature annotation.</text>
</comment>
<keyword evidence="7 9" id="KW-0408">Iron</keyword>
<name>A0ABW4EG88_9RHOB</name>
<keyword evidence="1 9" id="KW-0004">4Fe-4S</keyword>
<dbReference type="EC" id="1.17.99.6" evidence="9"/>
<sequence>MKDDLKTRLVAQARAEGFDLTRVCRPDAVGHVPARLAEFLAKGYHGQMAWLADRAAWRGDPAALWPEARSVIVLGESYTPDDDPMAGLARRDRGVISVYARGSDYHDLVKKRLKRLARWLIAEAGGEVKVFVDTAPVPEKPLGQAAGLGWQGKHTNLVSRDLGSWFFIGSVFTTLEISPDAPETDHCGSCRACLDVCPTDAFPAPYQLDARRCISYLTIEHKGPVAPELRAKMGNRIYGCDDCLAVCPWNKFAAEAREIRYAARDGMVEPALAELAALDDAAFRQRFSGSPIKRIGRDRFVRNVLYAIGNSGDLALRAVAQGLVDDADPTVADAARWAAARLA</sequence>
<dbReference type="NCBIfam" id="TIGR00276">
    <property type="entry name" value="tRNA epoxyqueuosine(34) reductase QueG"/>
    <property type="match status" value="1"/>
</dbReference>
<evidence type="ECO:0000313" key="12">
    <source>
        <dbReference type="Proteomes" id="UP001597186"/>
    </source>
</evidence>
<keyword evidence="2 9" id="KW-0963">Cytoplasm</keyword>
<dbReference type="PANTHER" id="PTHR30002">
    <property type="entry name" value="EPOXYQUEUOSINE REDUCTASE"/>
    <property type="match status" value="1"/>
</dbReference>
<feature type="active site" description="Proton donor" evidence="9">
    <location>
        <position position="133"/>
    </location>
</feature>
<keyword evidence="9" id="KW-0170">Cobalt</keyword>
<keyword evidence="8 9" id="KW-0411">Iron-sulfur</keyword>
<keyword evidence="12" id="KW-1185">Reference proteome</keyword>
<dbReference type="PROSITE" id="PS51379">
    <property type="entry name" value="4FE4S_FER_2"/>
    <property type="match status" value="1"/>
</dbReference>
<feature type="binding site" evidence="9">
    <location>
        <position position="133"/>
    </location>
    <ligand>
        <name>cob(II)alamin</name>
        <dbReference type="ChEBI" id="CHEBI:16304"/>
    </ligand>
</feature>
<organism evidence="11 12">
    <name type="scientific">Lacimonas salitolerans</name>
    <dbReference type="NCBI Taxonomy" id="1323750"/>
    <lineage>
        <taxon>Bacteria</taxon>
        <taxon>Pseudomonadati</taxon>
        <taxon>Pseudomonadota</taxon>
        <taxon>Alphaproteobacteria</taxon>
        <taxon>Rhodobacterales</taxon>
        <taxon>Paracoccaceae</taxon>
        <taxon>Lacimonas</taxon>
    </lineage>
</organism>
<comment type="similarity">
    <text evidence="9">Belongs to the QueG family.</text>
</comment>
<keyword evidence="9" id="KW-0846">Cobalamin</keyword>
<evidence type="ECO:0000256" key="1">
    <source>
        <dbReference type="ARBA" id="ARBA00022485"/>
    </source>
</evidence>
<keyword evidence="5 9" id="KW-0671">Queuosine biosynthesis</keyword>
<gene>
    <name evidence="9 11" type="primary">queG</name>
    <name evidence="11" type="ORF">ACFTOW_07195</name>
</gene>
<evidence type="ECO:0000256" key="9">
    <source>
        <dbReference type="HAMAP-Rule" id="MF_00916"/>
    </source>
</evidence>
<protein>
    <recommendedName>
        <fullName evidence="9">Epoxyqueuosine reductase</fullName>
        <ecNumber evidence="9">1.17.99.6</ecNumber>
    </recommendedName>
    <alternativeName>
        <fullName evidence="9">Queuosine biosynthesis protein QueG</fullName>
    </alternativeName>
</protein>
<feature type="domain" description="4Fe-4S ferredoxin-type" evidence="10">
    <location>
        <begin position="177"/>
        <end position="207"/>
    </location>
</feature>
<dbReference type="PROSITE" id="PS00198">
    <property type="entry name" value="4FE4S_FER_1"/>
    <property type="match status" value="1"/>
</dbReference>
<evidence type="ECO:0000256" key="2">
    <source>
        <dbReference type="ARBA" id="ARBA00022490"/>
    </source>
</evidence>
<proteinExistence type="inferred from homology"/>
<dbReference type="RefSeq" id="WP_379914386.1">
    <property type="nucleotide sequence ID" value="NZ_JBHUDD010000047.1"/>
</dbReference>
<keyword evidence="3 9" id="KW-0819">tRNA processing</keyword>
<feature type="binding site" evidence="9">
    <location>
        <position position="187"/>
    </location>
    <ligand>
        <name>[4Fe-4S] cluster</name>
        <dbReference type="ChEBI" id="CHEBI:49883"/>
        <label>1</label>
    </ligand>
</feature>
<comment type="subunit">
    <text evidence="9">Monomer.</text>
</comment>
<evidence type="ECO:0000256" key="8">
    <source>
        <dbReference type="ARBA" id="ARBA00023014"/>
    </source>
</evidence>
<feature type="binding site" evidence="9">
    <location>
        <begin position="240"/>
        <end position="241"/>
    </location>
    <ligand>
        <name>cob(II)alamin</name>
        <dbReference type="ChEBI" id="CHEBI:16304"/>
    </ligand>
</feature>
<dbReference type="InterPro" id="IPR017900">
    <property type="entry name" value="4Fe4S_Fe_S_CS"/>
</dbReference>
<feature type="binding site" evidence="9">
    <location>
        <position position="240"/>
    </location>
    <ligand>
        <name>[4Fe-4S] cluster</name>
        <dbReference type="ChEBI" id="CHEBI:49883"/>
        <label>2</label>
    </ligand>
</feature>
<evidence type="ECO:0000256" key="6">
    <source>
        <dbReference type="ARBA" id="ARBA00023002"/>
    </source>
</evidence>
<evidence type="ECO:0000313" key="11">
    <source>
        <dbReference type="EMBL" id="MFD1509184.1"/>
    </source>
</evidence>
<dbReference type="InterPro" id="IPR004453">
    <property type="entry name" value="QueG"/>
</dbReference>
<dbReference type="InterPro" id="IPR013542">
    <property type="entry name" value="QueG_DUF1730"/>
</dbReference>
<feature type="binding site" evidence="9">
    <location>
        <position position="215"/>
    </location>
    <ligand>
        <name>cob(II)alamin</name>
        <dbReference type="ChEBI" id="CHEBI:16304"/>
    </ligand>
</feature>
<reference evidence="12" key="1">
    <citation type="journal article" date="2019" name="Int. J. Syst. Evol. Microbiol.">
        <title>The Global Catalogue of Microorganisms (GCM) 10K type strain sequencing project: providing services to taxonomists for standard genome sequencing and annotation.</title>
        <authorList>
            <consortium name="The Broad Institute Genomics Platform"/>
            <consortium name="The Broad Institute Genome Sequencing Center for Infectious Disease"/>
            <person name="Wu L."/>
            <person name="Ma J."/>
        </authorList>
    </citation>
    <scope>NUCLEOTIDE SEQUENCE [LARGE SCALE GENOMIC DNA]</scope>
    <source>
        <strain evidence="12">CGMCC 1.12477</strain>
    </source>
</reference>
<evidence type="ECO:0000256" key="3">
    <source>
        <dbReference type="ARBA" id="ARBA00022694"/>
    </source>
</evidence>
<feature type="binding site" evidence="9">
    <location>
        <position position="157"/>
    </location>
    <ligand>
        <name>cob(II)alamin</name>
        <dbReference type="ChEBI" id="CHEBI:16304"/>
    </ligand>
</feature>
<comment type="caution">
    <text evidence="11">The sequence shown here is derived from an EMBL/GenBank/DDBJ whole genome shotgun (WGS) entry which is preliminary data.</text>
</comment>